<organism evidence="2 3">
    <name type="scientific">Coprinopsis marcescibilis</name>
    <name type="common">Agaric fungus</name>
    <name type="synonym">Psathyrella marcescibilis</name>
    <dbReference type="NCBI Taxonomy" id="230819"/>
    <lineage>
        <taxon>Eukaryota</taxon>
        <taxon>Fungi</taxon>
        <taxon>Dikarya</taxon>
        <taxon>Basidiomycota</taxon>
        <taxon>Agaricomycotina</taxon>
        <taxon>Agaricomycetes</taxon>
        <taxon>Agaricomycetidae</taxon>
        <taxon>Agaricales</taxon>
        <taxon>Agaricineae</taxon>
        <taxon>Psathyrellaceae</taxon>
        <taxon>Coprinopsis</taxon>
    </lineage>
</organism>
<feature type="compositionally biased region" description="Polar residues" evidence="1">
    <location>
        <begin position="1"/>
        <end position="10"/>
    </location>
</feature>
<evidence type="ECO:0000313" key="2">
    <source>
        <dbReference type="EMBL" id="TFK27118.1"/>
    </source>
</evidence>
<dbReference type="AlphaFoldDB" id="A0A5C3L363"/>
<keyword evidence="3" id="KW-1185">Reference proteome</keyword>
<reference evidence="2 3" key="1">
    <citation type="journal article" date="2019" name="Nat. Ecol. Evol.">
        <title>Megaphylogeny resolves global patterns of mushroom evolution.</title>
        <authorList>
            <person name="Varga T."/>
            <person name="Krizsan K."/>
            <person name="Foldi C."/>
            <person name="Dima B."/>
            <person name="Sanchez-Garcia M."/>
            <person name="Sanchez-Ramirez S."/>
            <person name="Szollosi G.J."/>
            <person name="Szarkandi J.G."/>
            <person name="Papp V."/>
            <person name="Albert L."/>
            <person name="Andreopoulos W."/>
            <person name="Angelini C."/>
            <person name="Antonin V."/>
            <person name="Barry K.W."/>
            <person name="Bougher N.L."/>
            <person name="Buchanan P."/>
            <person name="Buyck B."/>
            <person name="Bense V."/>
            <person name="Catcheside P."/>
            <person name="Chovatia M."/>
            <person name="Cooper J."/>
            <person name="Damon W."/>
            <person name="Desjardin D."/>
            <person name="Finy P."/>
            <person name="Geml J."/>
            <person name="Haridas S."/>
            <person name="Hughes K."/>
            <person name="Justo A."/>
            <person name="Karasinski D."/>
            <person name="Kautmanova I."/>
            <person name="Kiss B."/>
            <person name="Kocsube S."/>
            <person name="Kotiranta H."/>
            <person name="LaButti K.M."/>
            <person name="Lechner B.E."/>
            <person name="Liimatainen K."/>
            <person name="Lipzen A."/>
            <person name="Lukacs Z."/>
            <person name="Mihaltcheva S."/>
            <person name="Morgado L.N."/>
            <person name="Niskanen T."/>
            <person name="Noordeloos M.E."/>
            <person name="Ohm R.A."/>
            <person name="Ortiz-Santana B."/>
            <person name="Ovrebo C."/>
            <person name="Racz N."/>
            <person name="Riley R."/>
            <person name="Savchenko A."/>
            <person name="Shiryaev A."/>
            <person name="Soop K."/>
            <person name="Spirin V."/>
            <person name="Szebenyi C."/>
            <person name="Tomsovsky M."/>
            <person name="Tulloss R.E."/>
            <person name="Uehling J."/>
            <person name="Grigoriev I.V."/>
            <person name="Vagvolgyi C."/>
            <person name="Papp T."/>
            <person name="Martin F.M."/>
            <person name="Miettinen O."/>
            <person name="Hibbett D.S."/>
            <person name="Nagy L.G."/>
        </authorList>
    </citation>
    <scope>NUCLEOTIDE SEQUENCE [LARGE SCALE GENOMIC DNA]</scope>
    <source>
        <strain evidence="2 3">CBS 121175</strain>
    </source>
</reference>
<protein>
    <submittedName>
        <fullName evidence="2">Uncharacterized protein</fullName>
    </submittedName>
</protein>
<sequence length="104" mass="10898">MPGQQGTENQGGAPREPSQPPATTAPAPTHAPAFAPTPAPPPPRPTEIPDFVIGTPNDPATDLYIFTLPVGNARMAPRGGHQRSDSRGHRPLGRIILREEGGRG</sequence>
<feature type="compositionally biased region" description="Pro residues" evidence="1">
    <location>
        <begin position="35"/>
        <end position="46"/>
    </location>
</feature>
<feature type="compositionally biased region" description="Low complexity" evidence="1">
    <location>
        <begin position="21"/>
        <end position="34"/>
    </location>
</feature>
<feature type="region of interest" description="Disordered" evidence="1">
    <location>
        <begin position="1"/>
        <end position="56"/>
    </location>
</feature>
<dbReference type="Proteomes" id="UP000307440">
    <property type="component" value="Unassembled WGS sequence"/>
</dbReference>
<feature type="region of interest" description="Disordered" evidence="1">
    <location>
        <begin position="75"/>
        <end position="104"/>
    </location>
</feature>
<evidence type="ECO:0000256" key="1">
    <source>
        <dbReference type="SAM" id="MobiDB-lite"/>
    </source>
</evidence>
<gene>
    <name evidence="2" type="ORF">FA15DRAFT_702136</name>
</gene>
<accession>A0A5C3L363</accession>
<dbReference type="EMBL" id="ML210167">
    <property type="protein sequence ID" value="TFK27118.1"/>
    <property type="molecule type" value="Genomic_DNA"/>
</dbReference>
<proteinExistence type="predicted"/>
<evidence type="ECO:0000313" key="3">
    <source>
        <dbReference type="Proteomes" id="UP000307440"/>
    </source>
</evidence>
<name>A0A5C3L363_COPMA</name>